<comment type="caution">
    <text evidence="2">The sequence shown here is derived from an EMBL/GenBank/DDBJ whole genome shotgun (WGS) entry which is preliminary data.</text>
</comment>
<sequence length="131" mass="14410">MTLFTILKLVHVSCALVSIAGFTLRGYWALTDNPWRQARLSRVLPHLVDTLLLGSAIGMLVLWGASPLALPWVLAKILALLLYIGLGMVVMRFAARRRDQLLAYIAALATAGYIVAVARTHSAWGPLVIFW</sequence>
<feature type="transmembrane region" description="Helical" evidence="1">
    <location>
        <begin position="69"/>
        <end position="89"/>
    </location>
</feature>
<feature type="transmembrane region" description="Helical" evidence="1">
    <location>
        <begin position="6"/>
        <end position="31"/>
    </location>
</feature>
<evidence type="ECO:0000256" key="1">
    <source>
        <dbReference type="SAM" id="Phobius"/>
    </source>
</evidence>
<keyword evidence="1" id="KW-1133">Transmembrane helix</keyword>
<feature type="transmembrane region" description="Helical" evidence="1">
    <location>
        <begin position="43"/>
        <end position="63"/>
    </location>
</feature>
<keyword evidence="3" id="KW-1185">Reference proteome</keyword>
<evidence type="ECO:0000313" key="3">
    <source>
        <dbReference type="Proteomes" id="UP000265509"/>
    </source>
</evidence>
<dbReference type="PANTHER" id="PTHR39594:SF1">
    <property type="entry name" value="PROTEIN YCHQ"/>
    <property type="match status" value="1"/>
</dbReference>
<evidence type="ECO:0000313" key="2">
    <source>
        <dbReference type="EMBL" id="RLQ20878.1"/>
    </source>
</evidence>
<dbReference type="RefSeq" id="WP_117956289.1">
    <property type="nucleotide sequence ID" value="NZ_QRAN01000018.1"/>
</dbReference>
<dbReference type="Proteomes" id="UP000265509">
    <property type="component" value="Unassembled WGS sequence"/>
</dbReference>
<dbReference type="GO" id="GO:0005886">
    <property type="term" value="C:plasma membrane"/>
    <property type="evidence" value="ECO:0007669"/>
    <property type="project" value="TreeGrafter"/>
</dbReference>
<dbReference type="OrthoDB" id="5588650at2"/>
<keyword evidence="1" id="KW-0472">Membrane</keyword>
<feature type="transmembrane region" description="Helical" evidence="1">
    <location>
        <begin position="101"/>
        <end position="118"/>
    </location>
</feature>
<dbReference type="PANTHER" id="PTHR39594">
    <property type="entry name" value="PROTEIN YCHQ"/>
    <property type="match status" value="1"/>
</dbReference>
<accession>A0A3L7DTI2</accession>
<proteinExistence type="predicted"/>
<keyword evidence="1" id="KW-0812">Transmembrane</keyword>
<protein>
    <submittedName>
        <fullName evidence="2">Regulator SirB</fullName>
    </submittedName>
</protein>
<name>A0A3L7DTI2_9GAMM</name>
<organism evidence="2 3">
    <name type="scientific">Seongchinamella sediminis</name>
    <dbReference type="NCBI Taxonomy" id="2283635"/>
    <lineage>
        <taxon>Bacteria</taxon>
        <taxon>Pseudomonadati</taxon>
        <taxon>Pseudomonadota</taxon>
        <taxon>Gammaproteobacteria</taxon>
        <taxon>Cellvibrionales</taxon>
        <taxon>Halieaceae</taxon>
        <taxon>Seongchinamella</taxon>
    </lineage>
</organism>
<dbReference type="PIRSF" id="PIRSF005610">
    <property type="entry name" value="SirB"/>
    <property type="match status" value="1"/>
</dbReference>
<gene>
    <name evidence="2" type="ORF">DWB85_15030</name>
</gene>
<dbReference type="AlphaFoldDB" id="A0A3L7DTI2"/>
<dbReference type="InterPro" id="IPR007360">
    <property type="entry name" value="SirB"/>
</dbReference>
<dbReference type="Pfam" id="PF04247">
    <property type="entry name" value="SirB"/>
    <property type="match status" value="1"/>
</dbReference>
<dbReference type="EMBL" id="QRAN01000018">
    <property type="protein sequence ID" value="RLQ20878.1"/>
    <property type="molecule type" value="Genomic_DNA"/>
</dbReference>
<reference evidence="2 3" key="1">
    <citation type="submission" date="2018-07" db="EMBL/GenBank/DDBJ databases">
        <title>Halioglobus sp. genome submission.</title>
        <authorList>
            <person name="Ye M.-Q."/>
            <person name="Du Z.-J."/>
        </authorList>
    </citation>
    <scope>NUCLEOTIDE SEQUENCE [LARGE SCALE GENOMIC DNA]</scope>
    <source>
        <strain evidence="2 3">U0301</strain>
    </source>
</reference>